<dbReference type="InterPro" id="IPR046866">
    <property type="entry name" value="FapA_N"/>
</dbReference>
<accession>A0A1E2VAD0</accession>
<keyword evidence="1" id="KW-0175">Coiled coil</keyword>
<feature type="region of interest" description="Disordered" evidence="2">
    <location>
        <begin position="162"/>
        <end position="184"/>
    </location>
</feature>
<reference evidence="4 5" key="1">
    <citation type="submission" date="2016-08" db="EMBL/GenBank/DDBJ databases">
        <authorList>
            <person name="Seilhamer J.J."/>
        </authorList>
    </citation>
    <scope>NUCLEOTIDE SEQUENCE [LARGE SCALE GENOMIC DNA]</scope>
    <source>
        <strain evidence="4 5">PH27A</strain>
    </source>
</reference>
<feature type="region of interest" description="Disordered" evidence="2">
    <location>
        <begin position="294"/>
        <end position="313"/>
    </location>
</feature>
<dbReference type="Pfam" id="PF03961">
    <property type="entry name" value="FapA"/>
    <property type="match status" value="1"/>
</dbReference>
<dbReference type="STRING" id="197479.BFW38_09980"/>
<feature type="compositionally biased region" description="Basic and acidic residues" evidence="2">
    <location>
        <begin position="304"/>
        <end position="313"/>
    </location>
</feature>
<dbReference type="Pfam" id="PF20250">
    <property type="entry name" value="FapA_N"/>
    <property type="match status" value="1"/>
</dbReference>
<evidence type="ECO:0000259" key="3">
    <source>
        <dbReference type="Pfam" id="PF20250"/>
    </source>
</evidence>
<dbReference type="PANTHER" id="PTHR38032:SF1">
    <property type="entry name" value="RNA-BINDING PROTEIN KHPB N-TERMINAL DOMAIN-CONTAINING PROTEIN"/>
    <property type="match status" value="1"/>
</dbReference>
<feature type="domain" description="Flagellar Assembly Protein A N-terminal region" evidence="3">
    <location>
        <begin position="42"/>
        <end position="225"/>
    </location>
</feature>
<comment type="caution">
    <text evidence="4">The sequence shown here is derived from an EMBL/GenBank/DDBJ whole genome shotgun (WGS) entry which is preliminary data.</text>
</comment>
<gene>
    <name evidence="4" type="ORF">BFW38_09980</name>
</gene>
<feature type="coiled-coil region" evidence="1">
    <location>
        <begin position="396"/>
        <end position="473"/>
    </location>
</feature>
<proteinExistence type="predicted"/>
<dbReference type="AlphaFoldDB" id="A0A1E2VAD0"/>
<dbReference type="EMBL" id="MDTQ01000001">
    <property type="protein sequence ID" value="ODC03822.1"/>
    <property type="molecule type" value="Genomic_DNA"/>
</dbReference>
<dbReference type="PANTHER" id="PTHR38032">
    <property type="entry name" value="POLYMERASE-RELATED"/>
    <property type="match status" value="1"/>
</dbReference>
<evidence type="ECO:0000313" key="5">
    <source>
        <dbReference type="Proteomes" id="UP000094291"/>
    </source>
</evidence>
<evidence type="ECO:0000256" key="2">
    <source>
        <dbReference type="SAM" id="MobiDB-lite"/>
    </source>
</evidence>
<dbReference type="Proteomes" id="UP000094291">
    <property type="component" value="Unassembled WGS sequence"/>
</dbReference>
<evidence type="ECO:0000256" key="1">
    <source>
        <dbReference type="SAM" id="Coils"/>
    </source>
</evidence>
<dbReference type="InterPro" id="IPR005646">
    <property type="entry name" value="FapA"/>
</dbReference>
<keyword evidence="5" id="KW-1185">Reference proteome</keyword>
<feature type="compositionally biased region" description="Polar residues" evidence="2">
    <location>
        <begin position="174"/>
        <end position="183"/>
    </location>
</feature>
<name>A0A1E2VAD0_9GAMM</name>
<sequence>MEAGVDTTACPIDQQAAHELIDIMRRGQPDKILLGGPKAAEITIYCSQNQLIAGMLVTPPRGAESEDLSREQIQEALKAARITQGIREDILNDFLSPEHQQAFRAHGIPECWLVAFGQAAHQGEDGWLESLVDDVSDRRPVIHEEDDRVDFLDHGEFPHVDPNTPLARRHPPTEGQNGFTVTGKTLKGRDGKEINFRLSDNSVHVSFEDENLLLSSIAGLPVLHEHGAKVDQVLKIAEVGLQSGHIDFDGSVQIKGNVNAGMHVKATGDIKIGGLVEKASIDAGGNIEIGGGVIGHKSNSPENRWGEQSEPGKDDAILKAKNNIKARFIQEAWVESGGTIVVEKQVMHSHLYAESTVQLTGQGKIVGGFTRANAKIDTDTAGVPANIPTHLEVGMCESLKAELTELNQQRHKLTEQMEQLKEVVEKLKRSRKPVPDEKKRQILKAKQTLTTQAEALNEEHDRIEMSMAQQQIARIQVRKVCHPGTNLVIAGKSYAPRNELGKVTFFLRDGDIRMR</sequence>
<protein>
    <recommendedName>
        <fullName evidence="3">Flagellar Assembly Protein A N-terminal region domain-containing protein</fullName>
    </recommendedName>
</protein>
<evidence type="ECO:0000313" key="4">
    <source>
        <dbReference type="EMBL" id="ODC03822.1"/>
    </source>
</evidence>
<dbReference type="InterPro" id="IPR046865">
    <property type="entry name" value="FapA_b_solenoid"/>
</dbReference>
<organism evidence="4 5">
    <name type="scientific">Terasakiispira papahanaumokuakeensis</name>
    <dbReference type="NCBI Taxonomy" id="197479"/>
    <lineage>
        <taxon>Bacteria</taxon>
        <taxon>Pseudomonadati</taxon>
        <taxon>Pseudomonadota</taxon>
        <taxon>Gammaproteobacteria</taxon>
        <taxon>Oceanospirillales</taxon>
        <taxon>Terasakiispira</taxon>
    </lineage>
</organism>